<dbReference type="EMBL" id="JACJQY010000021">
    <property type="protein sequence ID" value="MBD2317954.1"/>
    <property type="molecule type" value="Genomic_DNA"/>
</dbReference>
<protein>
    <submittedName>
        <fullName evidence="1">Molecular chaperone DnaJ</fullName>
    </submittedName>
</protein>
<dbReference type="RefSeq" id="WP_190578752.1">
    <property type="nucleotide sequence ID" value="NZ_CAWPQU010000014.1"/>
</dbReference>
<evidence type="ECO:0000313" key="2">
    <source>
        <dbReference type="Proteomes" id="UP000618445"/>
    </source>
</evidence>
<accession>A0ABR8CEK1</accession>
<proteinExistence type="predicted"/>
<organism evidence="1 2">
    <name type="scientific">Phormidium tenue FACHB-1050</name>
    <dbReference type="NCBI Taxonomy" id="2692857"/>
    <lineage>
        <taxon>Bacteria</taxon>
        <taxon>Bacillati</taxon>
        <taxon>Cyanobacteriota</taxon>
        <taxon>Cyanophyceae</taxon>
        <taxon>Oscillatoriophycideae</taxon>
        <taxon>Oscillatoriales</taxon>
        <taxon>Oscillatoriaceae</taxon>
        <taxon>Phormidium</taxon>
    </lineage>
</organism>
<keyword evidence="2" id="KW-1185">Reference proteome</keyword>
<gene>
    <name evidence="1" type="ORF">H6G05_14000</name>
</gene>
<evidence type="ECO:0000313" key="1">
    <source>
        <dbReference type="EMBL" id="MBD2317954.1"/>
    </source>
</evidence>
<reference evidence="1 2" key="1">
    <citation type="journal article" date="2020" name="ISME J.">
        <title>Comparative genomics reveals insights into cyanobacterial evolution and habitat adaptation.</title>
        <authorList>
            <person name="Chen M.Y."/>
            <person name="Teng W.K."/>
            <person name="Zhao L."/>
            <person name="Hu C.X."/>
            <person name="Zhou Y.K."/>
            <person name="Han B.P."/>
            <person name="Song L.R."/>
            <person name="Shu W.S."/>
        </authorList>
    </citation>
    <scope>NUCLEOTIDE SEQUENCE [LARGE SCALE GENOMIC DNA]</scope>
    <source>
        <strain evidence="1 2">FACHB-1050</strain>
    </source>
</reference>
<comment type="caution">
    <text evidence="1">The sequence shown here is derived from an EMBL/GenBank/DDBJ whole genome shotgun (WGS) entry which is preliminary data.</text>
</comment>
<name>A0ABR8CEK1_9CYAN</name>
<sequence length="122" mass="13707">MERNPYDILGLTSASSKSEITKAMATAMKQKAYPIDAIAKAQKALMKSEERLVADFLRPILPTLQRFQRSDLSALQEELPTLEILPEFEGLHDTIRTIKNVSELDIQIGKTLADSLTLDFEE</sequence>
<dbReference type="Proteomes" id="UP000618445">
    <property type="component" value="Unassembled WGS sequence"/>
</dbReference>